<dbReference type="Proteomes" id="UP000217199">
    <property type="component" value="Unassembled WGS sequence"/>
</dbReference>
<feature type="compositionally biased region" description="Low complexity" evidence="1">
    <location>
        <begin position="49"/>
        <end position="61"/>
    </location>
</feature>
<dbReference type="AlphaFoldDB" id="A0A286UNZ9"/>
<comment type="caution">
    <text evidence="2">The sequence shown here is derived from an EMBL/GenBank/DDBJ whole genome shotgun (WGS) entry which is preliminary data.</text>
</comment>
<evidence type="ECO:0000256" key="1">
    <source>
        <dbReference type="SAM" id="MobiDB-lite"/>
    </source>
</evidence>
<feature type="region of interest" description="Disordered" evidence="1">
    <location>
        <begin position="1"/>
        <end position="172"/>
    </location>
</feature>
<protein>
    <submittedName>
        <fullName evidence="2">Uncharacterized protein</fullName>
    </submittedName>
</protein>
<accession>A0A286UNZ9</accession>
<evidence type="ECO:0000313" key="3">
    <source>
        <dbReference type="Proteomes" id="UP000217199"/>
    </source>
</evidence>
<gene>
    <name evidence="2" type="ORF">PNOK_0395400</name>
</gene>
<name>A0A286UNZ9_9AGAM</name>
<reference evidence="2 3" key="1">
    <citation type="journal article" date="2017" name="Mol. Ecol.">
        <title>Comparative and population genomic landscape of Phellinus noxius: A hypervariable fungus causing root rot in trees.</title>
        <authorList>
            <person name="Chung C.L."/>
            <person name="Lee T.J."/>
            <person name="Akiba M."/>
            <person name="Lee H.H."/>
            <person name="Kuo T.H."/>
            <person name="Liu D."/>
            <person name="Ke H.M."/>
            <person name="Yokoi T."/>
            <person name="Roa M.B."/>
            <person name="Lu M.J."/>
            <person name="Chang Y.Y."/>
            <person name="Ann P.J."/>
            <person name="Tsai J.N."/>
            <person name="Chen C.Y."/>
            <person name="Tzean S.S."/>
            <person name="Ota Y."/>
            <person name="Hattori T."/>
            <person name="Sahashi N."/>
            <person name="Liou R.F."/>
            <person name="Kikuchi T."/>
            <person name="Tsai I.J."/>
        </authorList>
    </citation>
    <scope>NUCLEOTIDE SEQUENCE [LARGE SCALE GENOMIC DNA]</scope>
    <source>
        <strain evidence="2 3">FFPRI411160</strain>
    </source>
</reference>
<feature type="compositionally biased region" description="Polar residues" evidence="1">
    <location>
        <begin position="132"/>
        <end position="142"/>
    </location>
</feature>
<dbReference type="EMBL" id="NBII01000003">
    <property type="protein sequence ID" value="PAV21327.1"/>
    <property type="molecule type" value="Genomic_DNA"/>
</dbReference>
<sequence length="205" mass="22199">MSTSSTGSTKSTSSQKKDQTQQQNKVTSTASSQSKSSSSTKNEITGVPRRTSISKSRSSSPHRSDSERSITNSAPGSMWVAINTKPKPENVRSKQNPEKITSPKLNDPTKRQAGGEGSNQRNKIAKSGKDSAPTNHTSQIRTSEVSGSSSNSKEATSQPEKNINESENVKSGRTCPYCKQEFKFPSKLQSHLEMFFGISQATPQI</sequence>
<keyword evidence="3" id="KW-1185">Reference proteome</keyword>
<feature type="compositionally biased region" description="Basic and acidic residues" evidence="1">
    <location>
        <begin position="86"/>
        <end position="97"/>
    </location>
</feature>
<evidence type="ECO:0000313" key="2">
    <source>
        <dbReference type="EMBL" id="PAV21327.1"/>
    </source>
</evidence>
<dbReference type="InParanoid" id="A0A286UNZ9"/>
<feature type="compositionally biased region" description="Low complexity" evidence="1">
    <location>
        <begin position="143"/>
        <end position="152"/>
    </location>
</feature>
<organism evidence="2 3">
    <name type="scientific">Pyrrhoderma noxium</name>
    <dbReference type="NCBI Taxonomy" id="2282107"/>
    <lineage>
        <taxon>Eukaryota</taxon>
        <taxon>Fungi</taxon>
        <taxon>Dikarya</taxon>
        <taxon>Basidiomycota</taxon>
        <taxon>Agaricomycotina</taxon>
        <taxon>Agaricomycetes</taxon>
        <taxon>Hymenochaetales</taxon>
        <taxon>Hymenochaetaceae</taxon>
        <taxon>Pyrrhoderma</taxon>
    </lineage>
</organism>
<proteinExistence type="predicted"/>
<feature type="compositionally biased region" description="Low complexity" evidence="1">
    <location>
        <begin position="1"/>
        <end position="41"/>
    </location>
</feature>